<accession>A0A6N2Z808</accession>
<dbReference type="PIRSF" id="PIRSF037984">
    <property type="entry name" value="Met_synth_TM0269_prd"/>
    <property type="match status" value="1"/>
</dbReference>
<organism evidence="2">
    <name type="scientific">Clostridium symbiosum</name>
    <name type="common">Bacteroides symbiosus</name>
    <dbReference type="NCBI Taxonomy" id="1512"/>
    <lineage>
        <taxon>Bacteria</taxon>
        <taxon>Bacillati</taxon>
        <taxon>Bacillota</taxon>
        <taxon>Clostridia</taxon>
        <taxon>Lachnospirales</taxon>
        <taxon>Lachnospiraceae</taxon>
        <taxon>Otoolea</taxon>
    </lineage>
</organism>
<evidence type="ECO:0000259" key="1">
    <source>
        <dbReference type="Pfam" id="PF02965"/>
    </source>
</evidence>
<evidence type="ECO:0000313" key="2">
    <source>
        <dbReference type="EMBL" id="VYT75499.1"/>
    </source>
</evidence>
<reference evidence="2" key="1">
    <citation type="submission" date="2019-11" db="EMBL/GenBank/DDBJ databases">
        <authorList>
            <person name="Feng L."/>
        </authorList>
    </citation>
    <scope>NUCLEOTIDE SEQUENCE</scope>
    <source>
        <strain evidence="2">CsymbiosumLFYP84</strain>
    </source>
</reference>
<dbReference type="GO" id="GO:0008705">
    <property type="term" value="F:methionine synthase activity"/>
    <property type="evidence" value="ECO:0007669"/>
    <property type="project" value="InterPro"/>
</dbReference>
<dbReference type="InterPro" id="IPR004223">
    <property type="entry name" value="VitB12-dep_Met_synth_activ_dom"/>
</dbReference>
<sequence length="220" mass="24649">MEDSIKSEVNRREVYRYLGLGRHEPDERTALLVEESLVELENAAAPRFFSRSYPLSVLPDGKLDLTCFRVESRDLSRNLKDCEEVILFAATLGTGPDLLVRRYSRLEMSRAVVVQAAAAAMIEAWCDRKNGELKEEALRQGKYLRPRFSPGYGDFSLGCQKDIIRALEAEKTVGVTLTDSLLMTPSKSVTAVIGAGRNEFRCELKGCEVCGKTDCLYRRG</sequence>
<dbReference type="SUPFAM" id="SSF56507">
    <property type="entry name" value="Methionine synthase activation domain-like"/>
    <property type="match status" value="1"/>
</dbReference>
<dbReference type="Gene3D" id="3.40.109.40">
    <property type="match status" value="1"/>
</dbReference>
<protein>
    <submittedName>
        <fullName evidence="2">Vitamin B12 dependent methionine synthase, activation domain</fullName>
    </submittedName>
</protein>
<dbReference type="InterPro" id="IPR037010">
    <property type="entry name" value="VitB12-dep_Met_synth_activ_sf"/>
</dbReference>
<dbReference type="RefSeq" id="WP_156684320.1">
    <property type="nucleotide sequence ID" value="NZ_CACRUA010000006.1"/>
</dbReference>
<name>A0A6N2Z808_CLOSY</name>
<proteinExistence type="predicted"/>
<dbReference type="InterPro" id="IPR017342">
    <property type="entry name" value="S-AdoMet-dep_Met_synth_prd"/>
</dbReference>
<dbReference type="Pfam" id="PF02965">
    <property type="entry name" value="Met_synt_B12"/>
    <property type="match status" value="1"/>
</dbReference>
<dbReference type="AlphaFoldDB" id="A0A6N2Z808"/>
<dbReference type="EMBL" id="CACRUA010000006">
    <property type="protein sequence ID" value="VYT75499.1"/>
    <property type="molecule type" value="Genomic_DNA"/>
</dbReference>
<gene>
    <name evidence="2" type="ORF">CSLFYP84_00499</name>
</gene>
<feature type="domain" description="AdoMet activation" evidence="1">
    <location>
        <begin position="122"/>
        <end position="196"/>
    </location>
</feature>